<dbReference type="InterPro" id="IPR001279">
    <property type="entry name" value="Metallo-B-lactamas"/>
</dbReference>
<dbReference type="Gene3D" id="3.60.15.10">
    <property type="entry name" value="Ribonuclease Z/Hydroxyacylglutathione hydrolase-like"/>
    <property type="match status" value="1"/>
</dbReference>
<dbReference type="Pfam" id="PF00753">
    <property type="entry name" value="Lactamase_B"/>
    <property type="match status" value="1"/>
</dbReference>
<protein>
    <submittedName>
        <fullName evidence="2">Glyoxylase-like metal-dependent hydrolase (Beta-lactamase superfamily II)</fullName>
    </submittedName>
</protein>
<dbReference type="InterPro" id="IPR050855">
    <property type="entry name" value="NDM-1-like"/>
</dbReference>
<proteinExistence type="predicted"/>
<dbReference type="PANTHER" id="PTHR42951:SF4">
    <property type="entry name" value="ACYL-COENZYME A THIOESTERASE MBLAC2"/>
    <property type="match status" value="1"/>
</dbReference>
<dbReference type="InterPro" id="IPR036866">
    <property type="entry name" value="RibonucZ/Hydroxyglut_hydro"/>
</dbReference>
<dbReference type="RefSeq" id="WP_021283651.1">
    <property type="nucleotide sequence ID" value="NZ_JAGGLL010000019.1"/>
</dbReference>
<evidence type="ECO:0000313" key="3">
    <source>
        <dbReference type="Proteomes" id="UP001519308"/>
    </source>
</evidence>
<sequence>MKIQKIKNRGVLFTYTTSLGWDLNIHLIMGEKYNYIIDTGLGSLSMEPIREYIKDSNKPIIVINTHYHWDHVWGNGSFQNCIIISHKLCREIIESKWEEMMDKNKQYCQGEVEMYLPNLVFEQELYFPEDKIRIIYTPGHTIDSISVIDEEEKVINVSDNIGDNLDEIIPNIYCEKELYHATLLKYMDMDFDTCISGHNVILGKEIIEKILSIL</sequence>
<name>A0ABS4K679_9CLOT</name>
<dbReference type="EMBL" id="JAGGLL010000019">
    <property type="protein sequence ID" value="MBP2022761.1"/>
    <property type="molecule type" value="Genomic_DNA"/>
</dbReference>
<keyword evidence="3" id="KW-1185">Reference proteome</keyword>
<evidence type="ECO:0000313" key="2">
    <source>
        <dbReference type="EMBL" id="MBP2022761.1"/>
    </source>
</evidence>
<gene>
    <name evidence="2" type="ORF">J2Z44_002584</name>
</gene>
<dbReference type="PANTHER" id="PTHR42951">
    <property type="entry name" value="METALLO-BETA-LACTAMASE DOMAIN-CONTAINING"/>
    <property type="match status" value="1"/>
</dbReference>
<dbReference type="SMART" id="SM00849">
    <property type="entry name" value="Lactamase_B"/>
    <property type="match status" value="1"/>
</dbReference>
<organism evidence="2 3">
    <name type="scientific">Clostridium punense</name>
    <dbReference type="NCBI Taxonomy" id="1054297"/>
    <lineage>
        <taxon>Bacteria</taxon>
        <taxon>Bacillati</taxon>
        <taxon>Bacillota</taxon>
        <taxon>Clostridia</taxon>
        <taxon>Eubacteriales</taxon>
        <taxon>Clostridiaceae</taxon>
        <taxon>Clostridium</taxon>
    </lineage>
</organism>
<dbReference type="Proteomes" id="UP001519308">
    <property type="component" value="Unassembled WGS sequence"/>
</dbReference>
<dbReference type="SUPFAM" id="SSF56281">
    <property type="entry name" value="Metallo-hydrolase/oxidoreductase"/>
    <property type="match status" value="1"/>
</dbReference>
<comment type="caution">
    <text evidence="2">The sequence shown here is derived from an EMBL/GenBank/DDBJ whole genome shotgun (WGS) entry which is preliminary data.</text>
</comment>
<evidence type="ECO:0000259" key="1">
    <source>
        <dbReference type="SMART" id="SM00849"/>
    </source>
</evidence>
<accession>A0ABS4K679</accession>
<feature type="domain" description="Metallo-beta-lactamase" evidence="1">
    <location>
        <begin position="22"/>
        <end position="198"/>
    </location>
</feature>
<reference evidence="2 3" key="1">
    <citation type="submission" date="2021-03" db="EMBL/GenBank/DDBJ databases">
        <title>Genomic Encyclopedia of Type Strains, Phase IV (KMG-IV): sequencing the most valuable type-strain genomes for metagenomic binning, comparative biology and taxonomic classification.</title>
        <authorList>
            <person name="Goeker M."/>
        </authorList>
    </citation>
    <scope>NUCLEOTIDE SEQUENCE [LARGE SCALE GENOMIC DNA]</scope>
    <source>
        <strain evidence="2 3">DSM 28650</strain>
    </source>
</reference>